<reference evidence="2" key="1">
    <citation type="journal article" date="2019" name="Sci. Rep.">
        <title>Draft genome of Tanacetum cinerariifolium, the natural source of mosquito coil.</title>
        <authorList>
            <person name="Yamashiro T."/>
            <person name="Shiraishi A."/>
            <person name="Satake H."/>
            <person name="Nakayama K."/>
        </authorList>
    </citation>
    <scope>NUCLEOTIDE SEQUENCE</scope>
</reference>
<name>A0A699X8U9_TANCI</name>
<comment type="caution">
    <text evidence="2">The sequence shown here is derived from an EMBL/GenBank/DDBJ whole genome shotgun (WGS) entry which is preliminary data.</text>
</comment>
<protein>
    <submittedName>
        <fullName evidence="2">Uncharacterized protein</fullName>
    </submittedName>
</protein>
<dbReference type="AlphaFoldDB" id="A0A699X8U9"/>
<evidence type="ECO:0000313" key="2">
    <source>
        <dbReference type="EMBL" id="GFD56147.1"/>
    </source>
</evidence>
<keyword evidence="1" id="KW-1133">Transmembrane helix</keyword>
<dbReference type="EMBL" id="BKCJ011825934">
    <property type="protein sequence ID" value="GFD56147.1"/>
    <property type="molecule type" value="Genomic_DNA"/>
</dbReference>
<proteinExistence type="predicted"/>
<gene>
    <name evidence="2" type="ORF">Tci_928116</name>
</gene>
<keyword evidence="1" id="KW-0812">Transmembrane</keyword>
<organism evidence="2">
    <name type="scientific">Tanacetum cinerariifolium</name>
    <name type="common">Dalmatian daisy</name>
    <name type="synonym">Chrysanthemum cinerariifolium</name>
    <dbReference type="NCBI Taxonomy" id="118510"/>
    <lineage>
        <taxon>Eukaryota</taxon>
        <taxon>Viridiplantae</taxon>
        <taxon>Streptophyta</taxon>
        <taxon>Embryophyta</taxon>
        <taxon>Tracheophyta</taxon>
        <taxon>Spermatophyta</taxon>
        <taxon>Magnoliopsida</taxon>
        <taxon>eudicotyledons</taxon>
        <taxon>Gunneridae</taxon>
        <taxon>Pentapetalae</taxon>
        <taxon>asterids</taxon>
        <taxon>campanulids</taxon>
        <taxon>Asterales</taxon>
        <taxon>Asteraceae</taxon>
        <taxon>Asteroideae</taxon>
        <taxon>Anthemideae</taxon>
        <taxon>Anthemidinae</taxon>
        <taxon>Tanacetum</taxon>
    </lineage>
</organism>
<feature type="transmembrane region" description="Helical" evidence="1">
    <location>
        <begin position="12"/>
        <end position="29"/>
    </location>
</feature>
<sequence length="86" mass="9830">LSFAIGENLVTPYLGIFVIAPAYPALWWCRSEVAVQRKRVQIWDKLISPLDDITNQWRCLWIHPRLDNVPDEVVVRGSLEAVDGEA</sequence>
<keyword evidence="1" id="KW-0472">Membrane</keyword>
<accession>A0A699X8U9</accession>
<feature type="non-terminal residue" evidence="2">
    <location>
        <position position="1"/>
    </location>
</feature>
<evidence type="ECO:0000256" key="1">
    <source>
        <dbReference type="SAM" id="Phobius"/>
    </source>
</evidence>